<proteinExistence type="predicted"/>
<dbReference type="AlphaFoldDB" id="A0A5J4KAA0"/>
<comment type="caution">
    <text evidence="1">The sequence shown here is derived from an EMBL/GenBank/DDBJ whole genome shotgun (WGS) entry which is preliminary data.</text>
</comment>
<name>A0A5J4KAA0_9CHLR</name>
<keyword evidence="2" id="KW-1185">Reference proteome</keyword>
<reference evidence="1 2" key="1">
    <citation type="journal article" date="2019" name="Int. J. Syst. Evol. Microbiol.">
        <title>Thermogemmatispora aurantia sp. nov. and Thermogemmatispora argillosa sp. nov., within the class Ktedonobacteria, and emended description of the genus Thermogemmatispora.</title>
        <authorList>
            <person name="Zheng Y."/>
            <person name="Wang C.M."/>
            <person name="Sakai Y."/>
            <person name="Abe K."/>
            <person name="Yokota A."/>
            <person name="Yabe S."/>
        </authorList>
    </citation>
    <scope>NUCLEOTIDE SEQUENCE [LARGE SCALE GENOMIC DNA]</scope>
    <source>
        <strain evidence="1 2">A1-2</strain>
    </source>
</reference>
<organism evidence="1 2">
    <name type="scientific">Thermogemmatispora aurantia</name>
    <dbReference type="NCBI Taxonomy" id="2045279"/>
    <lineage>
        <taxon>Bacteria</taxon>
        <taxon>Bacillati</taxon>
        <taxon>Chloroflexota</taxon>
        <taxon>Ktedonobacteria</taxon>
        <taxon>Thermogemmatisporales</taxon>
        <taxon>Thermogemmatisporaceae</taxon>
        <taxon>Thermogemmatispora</taxon>
    </lineage>
</organism>
<dbReference type="Proteomes" id="UP000334820">
    <property type="component" value="Unassembled WGS sequence"/>
</dbReference>
<dbReference type="EMBL" id="BKZV01000003">
    <property type="protein sequence ID" value="GER83591.1"/>
    <property type="molecule type" value="Genomic_DNA"/>
</dbReference>
<sequence length="78" mass="8852">MVDKQCALGLPHAPGLLGDLFIDTLAQLARHRRLLQTRELTTQLDTVDHSWHGRYPTLSLKMLFGYMVSNAENNVKYA</sequence>
<evidence type="ECO:0000313" key="2">
    <source>
        <dbReference type="Proteomes" id="UP000334820"/>
    </source>
</evidence>
<protein>
    <submittedName>
        <fullName evidence="1">Uncharacterized protein</fullName>
    </submittedName>
</protein>
<accession>A0A5J4KAA0</accession>
<evidence type="ECO:0000313" key="1">
    <source>
        <dbReference type="EMBL" id="GER83591.1"/>
    </source>
</evidence>
<gene>
    <name evidence="1" type="ORF">KTAU_22280</name>
</gene>